<dbReference type="Pfam" id="PF02902">
    <property type="entry name" value="Peptidase_C48"/>
    <property type="match status" value="1"/>
</dbReference>
<comment type="function">
    <text evidence="5">Protease that catalyzes two essential functions in the SUMO pathway: processing of full-length SUMOs to their mature forms and deconjugation of SUMO from targeted proteins.</text>
</comment>
<dbReference type="EMBL" id="BKCJ010000296">
    <property type="protein sequence ID" value="GEU31883.1"/>
    <property type="molecule type" value="Genomic_DNA"/>
</dbReference>
<dbReference type="InterPro" id="IPR003653">
    <property type="entry name" value="Peptidase_C48_C"/>
</dbReference>
<organism evidence="8">
    <name type="scientific">Tanacetum cinerariifolium</name>
    <name type="common">Dalmatian daisy</name>
    <name type="synonym">Chrysanthemum cinerariifolium</name>
    <dbReference type="NCBI Taxonomy" id="118510"/>
    <lineage>
        <taxon>Eukaryota</taxon>
        <taxon>Viridiplantae</taxon>
        <taxon>Streptophyta</taxon>
        <taxon>Embryophyta</taxon>
        <taxon>Tracheophyta</taxon>
        <taxon>Spermatophyta</taxon>
        <taxon>Magnoliopsida</taxon>
        <taxon>eudicotyledons</taxon>
        <taxon>Gunneridae</taxon>
        <taxon>Pentapetalae</taxon>
        <taxon>asterids</taxon>
        <taxon>campanulids</taxon>
        <taxon>Asterales</taxon>
        <taxon>Asteraceae</taxon>
        <taxon>Asteroideae</taxon>
        <taxon>Anthemideae</taxon>
        <taxon>Anthemidinae</taxon>
        <taxon>Tanacetum</taxon>
    </lineage>
</organism>
<evidence type="ECO:0000256" key="2">
    <source>
        <dbReference type="ARBA" id="ARBA00022670"/>
    </source>
</evidence>
<keyword evidence="3" id="KW-0833">Ubl conjugation pathway</keyword>
<proteinExistence type="inferred from homology"/>
<feature type="region of interest" description="Disordered" evidence="6">
    <location>
        <begin position="1"/>
        <end position="30"/>
    </location>
</feature>
<evidence type="ECO:0000256" key="5">
    <source>
        <dbReference type="ARBA" id="ARBA00057729"/>
    </source>
</evidence>
<evidence type="ECO:0000259" key="7">
    <source>
        <dbReference type="PROSITE" id="PS50600"/>
    </source>
</evidence>
<dbReference type="GO" id="GO:0006508">
    <property type="term" value="P:proteolysis"/>
    <property type="evidence" value="ECO:0007669"/>
    <property type="project" value="UniProtKB-KW"/>
</dbReference>
<accession>A0A6L2J4C6</accession>
<dbReference type="GO" id="GO:0008234">
    <property type="term" value="F:cysteine-type peptidase activity"/>
    <property type="evidence" value="ECO:0007669"/>
    <property type="project" value="InterPro"/>
</dbReference>
<comment type="caution">
    <text evidence="8">The sequence shown here is derived from an EMBL/GenBank/DDBJ whole genome shotgun (WGS) entry which is preliminary data.</text>
</comment>
<feature type="domain" description="Ubiquitin-like protease family profile" evidence="7">
    <location>
        <begin position="618"/>
        <end position="812"/>
    </location>
</feature>
<dbReference type="AlphaFoldDB" id="A0A6L2J4C6"/>
<keyword evidence="2 8" id="KW-0645">Protease</keyword>
<dbReference type="PROSITE" id="PS50600">
    <property type="entry name" value="ULP_PROTEASE"/>
    <property type="match status" value="1"/>
</dbReference>
<evidence type="ECO:0000313" key="8">
    <source>
        <dbReference type="EMBL" id="GEU31883.1"/>
    </source>
</evidence>
<evidence type="ECO:0000256" key="4">
    <source>
        <dbReference type="ARBA" id="ARBA00022801"/>
    </source>
</evidence>
<comment type="similarity">
    <text evidence="1">Belongs to the peptidase C48 family.</text>
</comment>
<dbReference type="FunFam" id="3.30.310.130:FF:000006">
    <property type="entry name" value="Probable ubiquitin-like-specific protease 2B"/>
    <property type="match status" value="1"/>
</dbReference>
<dbReference type="InterPro" id="IPR038765">
    <property type="entry name" value="Papain-like_cys_pep_sf"/>
</dbReference>
<dbReference type="Gene3D" id="3.30.310.130">
    <property type="entry name" value="Ubiquitin-related"/>
    <property type="match status" value="1"/>
</dbReference>
<evidence type="ECO:0000256" key="3">
    <source>
        <dbReference type="ARBA" id="ARBA00022786"/>
    </source>
</evidence>
<evidence type="ECO:0000256" key="6">
    <source>
        <dbReference type="SAM" id="MobiDB-lite"/>
    </source>
</evidence>
<dbReference type="SUPFAM" id="SSF54001">
    <property type="entry name" value="Cysteine proteinases"/>
    <property type="match status" value="1"/>
</dbReference>
<protein>
    <submittedName>
        <fullName evidence="8">Probable ubiquitin-like-specific protease 2B isoform X1</fullName>
    </submittedName>
</protein>
<dbReference type="InterPro" id="IPR057375">
    <property type="entry name" value="ULP2A/B_PH"/>
</dbReference>
<keyword evidence="4" id="KW-0378">Hydrolase</keyword>
<reference evidence="8" key="1">
    <citation type="journal article" date="2019" name="Sci. Rep.">
        <title>Draft genome of Tanacetum cinerariifolium, the natural source of mosquito coil.</title>
        <authorList>
            <person name="Yamashiro T."/>
            <person name="Shiraishi A."/>
            <person name="Satake H."/>
            <person name="Nakayama K."/>
        </authorList>
    </citation>
    <scope>NUCLEOTIDE SEQUENCE</scope>
</reference>
<evidence type="ECO:0000256" key="1">
    <source>
        <dbReference type="ARBA" id="ARBA00005234"/>
    </source>
</evidence>
<dbReference type="PANTHER" id="PTHR47764">
    <property type="entry name" value="UBIQUITIN-LIKE-SPECIFIC PROTEASE 2B-RELATED"/>
    <property type="match status" value="1"/>
</dbReference>
<dbReference type="Gene3D" id="1.10.418.20">
    <property type="match status" value="1"/>
</dbReference>
<name>A0A6L2J4C6_TANCI</name>
<dbReference type="Pfam" id="PF25352">
    <property type="entry name" value="PH_ULP"/>
    <property type="match status" value="1"/>
</dbReference>
<feature type="region of interest" description="Disordered" evidence="6">
    <location>
        <begin position="179"/>
        <end position="204"/>
    </location>
</feature>
<dbReference type="PANTHER" id="PTHR47764:SF2">
    <property type="entry name" value="UBIQUITIN-LIKE PROTEASE FAMILY PROFILE DOMAIN-CONTAINING PROTEIN"/>
    <property type="match status" value="1"/>
</dbReference>
<gene>
    <name evidence="8" type="ORF">Tci_003861</name>
</gene>
<feature type="region of interest" description="Disordered" evidence="6">
    <location>
        <begin position="416"/>
        <end position="449"/>
    </location>
</feature>
<sequence>MSRSVPEGMSRSVPEGVSKSVPEGMSRSVPEGISRYVHEGMSISVPKGMGGCDTKEEDDDECMVGDEKKKGFLNWINLMKPGNEEKDIRLKMNTYSRKIKSGAVNKKLEVFDFKENEGDNAADKYNFLTKAAVGKDIMTEEIKYVSTLKIDAISVKHVATSLLEDSCRVMLDSDDALIADDHPSESTPELRSGLPESEVSAPAGAEVKVAATSASPSNDKSDSVAEVSVAATSALSRNDKLDSGAEVSVAATSASPSNDKLDSAVLDSFPSPTEPVCSDKVHEMDPHETGSLCERSSASSDVAEDDAVSGENITAEEINCNPSLKIDTIKISHVATTVLEDSTRVVANSNDDIIAADYPPESSPKLRTDLPESEVCASDGAEVNVVTASASPCNDKVNLAMLDLLPSLTEPGEVLEMDSPEDGSMCERSSASDVAEDDGAGPSSDHFIDEWEMDSEDSTVVVFYPDYVMYRGCHFTDSAISFTSNFIQLVGSTDDGDDQTKKYKWEIEDILNIRSHCFEPVEMVMVKIHVLTNDTEPTENGECTSGTELKFAISGSDGLSRLDEIVYLNKDFKALWSSVIDTEDTMLGHNGVSFSKYLPSFDRPFEEVVYPKGEADAVSITKRDFDLLEPGTFLNDTIIDFYIKYLKNKLNPDERHRFHFFNSFFFRKLADPDKSPLDASTGRAGYQRVKKWTRKASLFEKDFVFIPVNYNYHWSLIVICHLGEVATYDDGDANESNKVPCILHMDSIRGSHAGLKGLVQSYLREEWIGRQQVASEDISSRFDNLRFLYLELPQQENSFDCGLFLLHYVELFLEQVPQYVNPFQITNSSSFLSVDWFTPNDASVKRVVIQKLICDLLENPYQESSSTIVNDKQCHLSCPTTDVHKGTVVNMSQKDCNSSMLHQSSHDDQNIEISLIPSSSSYMQCIDDPNMDLKPSIESESFQGTPYPNFNHTNSFNEYKSPLTAIKEDVEGGEQFVYSQTEPGFQQENDDSALLYSSQEYQTPEPWQAPVVHDHETVNNNIESSQEASVSSEDSIEVVDDIRQLDSEHISKKRRDPPRSSVQDTFSQSVQMVDGNGNNDPTSLMDMIPGSSFRFPDMQVTGLNGSENFLGLESDMQHPTKKIRMTEP</sequence>